<comment type="caution">
    <text evidence="2">The sequence shown here is derived from an EMBL/GenBank/DDBJ whole genome shotgun (WGS) entry which is preliminary data.</text>
</comment>
<keyword evidence="4" id="KW-1185">Reference proteome</keyword>
<dbReference type="AlphaFoldDB" id="A0A5M7BCS4"/>
<evidence type="ECO:0000313" key="3">
    <source>
        <dbReference type="EMBL" id="TSJ81587.1"/>
    </source>
</evidence>
<reference evidence="2" key="3">
    <citation type="submission" date="2019-09" db="EMBL/GenBank/DDBJ databases">
        <authorList>
            <person name="Zhang D.-C."/>
        </authorList>
    </citation>
    <scope>NUCLEOTIDE SEQUENCE</scope>
    <source>
        <strain evidence="2">RU-4-M-4</strain>
    </source>
</reference>
<dbReference type="EMBL" id="VMBF01000001">
    <property type="protein sequence ID" value="TSJ81587.1"/>
    <property type="molecule type" value="Genomic_DNA"/>
</dbReference>
<reference evidence="3 4" key="2">
    <citation type="submission" date="2019-07" db="EMBL/GenBank/DDBJ databases">
        <title>Algibacter marinivivus sp. nov., isolated from the surface of a marine red alga.</title>
        <authorList>
            <person name="Zhong X."/>
            <person name="Xu W."/>
            <person name="Zhang Y."/>
            <person name="Zhang Q."/>
            <person name="Du Z."/>
        </authorList>
    </citation>
    <scope>NUCLEOTIDE SEQUENCE [LARGE SCALE GENOMIC DNA]</scope>
    <source>
        <strain evidence="3 4">RU-4-M-4</strain>
    </source>
</reference>
<dbReference type="OrthoDB" id="1122048at2"/>
<accession>A0A5M7BCS4</accession>
<dbReference type="Proteomes" id="UP000322315">
    <property type="component" value="Unassembled WGS sequence"/>
</dbReference>
<evidence type="ECO:0000313" key="2">
    <source>
        <dbReference type="EMBL" id="KAA5827342.1"/>
    </source>
</evidence>
<name>A0A5M7BCS4_9FLAO</name>
<evidence type="ECO:0000313" key="4">
    <source>
        <dbReference type="Proteomes" id="UP000315145"/>
    </source>
</evidence>
<dbReference type="RefSeq" id="WP_144114696.1">
    <property type="nucleotide sequence ID" value="NZ_JACHGE010000001.1"/>
</dbReference>
<dbReference type="Proteomes" id="UP000315145">
    <property type="component" value="Unassembled WGS sequence"/>
</dbReference>
<reference evidence="2 5" key="1">
    <citation type="journal article" date="2015" name="Int. J. Syst. Evol. Microbiol.">
        <title>Algibacter amylolyticus sp. nov., isolated from intertidal sediment.</title>
        <authorList>
            <person name="Zhang D.C."/>
            <person name="Wu J."/>
            <person name="Neuner K."/>
            <person name="Yao J."/>
            <person name="Margesin R."/>
        </authorList>
    </citation>
    <scope>NUCLEOTIDE SEQUENCE [LARGE SCALE GENOMIC DNA]</scope>
    <source>
        <strain evidence="2 5">RU-4-M-4</strain>
    </source>
</reference>
<sequence length="203" mass="22896">MKNTIKNSKKGILMVTLFATLLSFANEAKLINIKNEAKKTSLTLNNVKQGNLLSVKDAFGITLYKEIIQETGSYTKGFDLTVLPNGDYLFELNKDLEIKTIPFTVKSSIVSFNKDKETTVFKPTVRVEGDLVFVSKLTLEGNPLNIKVYYTEKGSNNSDLIFSEDIENTKIIERTFKLENQELGSFKIVILSEGNEFIKYINS</sequence>
<feature type="chain" id="PRO_5024326267" evidence="1">
    <location>
        <begin position="26"/>
        <end position="203"/>
    </location>
</feature>
<gene>
    <name evidence="2" type="ORF">F2B50_00410</name>
    <name evidence="3" type="ORF">FPF71_00410</name>
</gene>
<evidence type="ECO:0000256" key="1">
    <source>
        <dbReference type="SAM" id="SignalP"/>
    </source>
</evidence>
<dbReference type="EMBL" id="VWRS01000001">
    <property type="protein sequence ID" value="KAA5827342.1"/>
    <property type="molecule type" value="Genomic_DNA"/>
</dbReference>
<protein>
    <submittedName>
        <fullName evidence="2">Uncharacterized protein</fullName>
    </submittedName>
</protein>
<proteinExistence type="predicted"/>
<feature type="signal peptide" evidence="1">
    <location>
        <begin position="1"/>
        <end position="25"/>
    </location>
</feature>
<evidence type="ECO:0000313" key="5">
    <source>
        <dbReference type="Proteomes" id="UP000322315"/>
    </source>
</evidence>
<organism evidence="2 5">
    <name type="scientific">Algibacter amylolyticus</name>
    <dbReference type="NCBI Taxonomy" id="1608400"/>
    <lineage>
        <taxon>Bacteria</taxon>
        <taxon>Pseudomonadati</taxon>
        <taxon>Bacteroidota</taxon>
        <taxon>Flavobacteriia</taxon>
        <taxon>Flavobacteriales</taxon>
        <taxon>Flavobacteriaceae</taxon>
        <taxon>Algibacter</taxon>
    </lineage>
</organism>
<keyword evidence="1" id="KW-0732">Signal</keyword>